<dbReference type="InterPro" id="IPR001202">
    <property type="entry name" value="WW_dom"/>
</dbReference>
<dbReference type="Pfam" id="PF00397">
    <property type="entry name" value="WW"/>
    <property type="match status" value="1"/>
</dbReference>
<evidence type="ECO:0000313" key="3">
    <source>
        <dbReference type="EMBL" id="KDQ56743.1"/>
    </source>
</evidence>
<dbReference type="CDD" id="cd00201">
    <property type="entry name" value="WW"/>
    <property type="match status" value="1"/>
</dbReference>
<feature type="compositionally biased region" description="Polar residues" evidence="1">
    <location>
        <begin position="80"/>
        <end position="90"/>
    </location>
</feature>
<dbReference type="HOGENOM" id="CLU_061843_1_0_1"/>
<dbReference type="OrthoDB" id="2444812at2759"/>
<evidence type="ECO:0000256" key="1">
    <source>
        <dbReference type="SAM" id="MobiDB-lite"/>
    </source>
</evidence>
<dbReference type="SMART" id="SM00456">
    <property type="entry name" value="WW"/>
    <property type="match status" value="1"/>
</dbReference>
<dbReference type="EMBL" id="KL197721">
    <property type="protein sequence ID" value="KDQ56743.1"/>
    <property type="molecule type" value="Genomic_DNA"/>
</dbReference>
<reference evidence="4" key="1">
    <citation type="journal article" date="2014" name="Proc. Natl. Acad. Sci. U.S.A.">
        <title>Extensive sampling of basidiomycete genomes demonstrates inadequacy of the white-rot/brown-rot paradigm for wood decay fungi.</title>
        <authorList>
            <person name="Riley R."/>
            <person name="Salamov A.A."/>
            <person name="Brown D.W."/>
            <person name="Nagy L.G."/>
            <person name="Floudas D."/>
            <person name="Held B.W."/>
            <person name="Levasseur A."/>
            <person name="Lombard V."/>
            <person name="Morin E."/>
            <person name="Otillar R."/>
            <person name="Lindquist E.A."/>
            <person name="Sun H."/>
            <person name="LaButti K.M."/>
            <person name="Schmutz J."/>
            <person name="Jabbour D."/>
            <person name="Luo H."/>
            <person name="Baker S.E."/>
            <person name="Pisabarro A.G."/>
            <person name="Walton J.D."/>
            <person name="Blanchette R.A."/>
            <person name="Henrissat B."/>
            <person name="Martin F."/>
            <person name="Cullen D."/>
            <person name="Hibbett D.S."/>
            <person name="Grigoriev I.V."/>
        </authorList>
    </citation>
    <scope>NUCLEOTIDE SEQUENCE [LARGE SCALE GENOMIC DNA]</scope>
    <source>
        <strain evidence="4">MUCL 33604</strain>
    </source>
</reference>
<dbReference type="AlphaFoldDB" id="A0A067PPL2"/>
<feature type="region of interest" description="Disordered" evidence="1">
    <location>
        <begin position="122"/>
        <end position="156"/>
    </location>
</feature>
<evidence type="ECO:0000259" key="2">
    <source>
        <dbReference type="PROSITE" id="PS50020"/>
    </source>
</evidence>
<feature type="domain" description="WW" evidence="2">
    <location>
        <begin position="91"/>
        <end position="125"/>
    </location>
</feature>
<accession>A0A067PPL2</accession>
<name>A0A067PPL2_9AGAM</name>
<protein>
    <recommendedName>
        <fullName evidence="2">WW domain-containing protein</fullName>
    </recommendedName>
</protein>
<dbReference type="InParanoid" id="A0A067PPL2"/>
<feature type="region of interest" description="Disordered" evidence="1">
    <location>
        <begin position="243"/>
        <end position="274"/>
    </location>
</feature>
<keyword evidence="4" id="KW-1185">Reference proteome</keyword>
<dbReference type="Gene3D" id="2.20.70.10">
    <property type="match status" value="1"/>
</dbReference>
<evidence type="ECO:0000313" key="4">
    <source>
        <dbReference type="Proteomes" id="UP000027265"/>
    </source>
</evidence>
<dbReference type="PROSITE" id="PS01159">
    <property type="entry name" value="WW_DOMAIN_1"/>
    <property type="match status" value="1"/>
</dbReference>
<organism evidence="3 4">
    <name type="scientific">Jaapia argillacea MUCL 33604</name>
    <dbReference type="NCBI Taxonomy" id="933084"/>
    <lineage>
        <taxon>Eukaryota</taxon>
        <taxon>Fungi</taxon>
        <taxon>Dikarya</taxon>
        <taxon>Basidiomycota</taxon>
        <taxon>Agaricomycotina</taxon>
        <taxon>Agaricomycetes</taxon>
        <taxon>Agaricomycetidae</taxon>
        <taxon>Jaapiales</taxon>
        <taxon>Jaapiaceae</taxon>
        <taxon>Jaapia</taxon>
    </lineage>
</organism>
<dbReference type="SUPFAM" id="SSF51045">
    <property type="entry name" value="WW domain"/>
    <property type="match status" value="1"/>
</dbReference>
<dbReference type="Proteomes" id="UP000027265">
    <property type="component" value="Unassembled WGS sequence"/>
</dbReference>
<gene>
    <name evidence="3" type="ORF">JAAARDRAFT_59007</name>
</gene>
<feature type="region of interest" description="Disordered" evidence="1">
    <location>
        <begin position="1"/>
        <end position="98"/>
    </location>
</feature>
<sequence>MSSRSPSPTREDSEEDVKTPVETPLNGAEAQSGSDSGDAQDEGSEETLAPASSSSALAATPDASATDTAPTTAEAEGDTASASASGNQLTPGEPNEWQAIFSPAHNAYYFYNLRTHVTTWENPLLPQPSASSTPDQQPQPGSSSSQSTALTPNPATAHLYALQEAAVAQGIDPSLAYLDPSLASSSSAPSASTSQMFSAKFNARTGAFTKPDARDPSHLGEYERMKRMSEVYFDVNAWEKERMGQAVEDGEGEEEGEGRKRKRPTKKDLERFKEQKRLKKIAKTAWLRT</sequence>
<feature type="compositionally biased region" description="Low complexity" evidence="1">
    <location>
        <begin position="46"/>
        <end position="74"/>
    </location>
</feature>
<dbReference type="InterPro" id="IPR036020">
    <property type="entry name" value="WW_dom_sf"/>
</dbReference>
<feature type="compositionally biased region" description="Low complexity" evidence="1">
    <location>
        <begin position="131"/>
        <end position="152"/>
    </location>
</feature>
<proteinExistence type="predicted"/>
<dbReference type="PROSITE" id="PS50020">
    <property type="entry name" value="WW_DOMAIN_2"/>
    <property type="match status" value="1"/>
</dbReference>